<evidence type="ECO:0000313" key="5">
    <source>
        <dbReference type="Proteomes" id="UP001595805"/>
    </source>
</evidence>
<dbReference type="InterPro" id="IPR023343">
    <property type="entry name" value="Penicillin_amidase_dom1"/>
</dbReference>
<dbReference type="EMBL" id="JBHRZS010000007">
    <property type="protein sequence ID" value="MFC3881004.1"/>
    <property type="molecule type" value="Genomic_DNA"/>
</dbReference>
<accession>A0ABV8AUQ5</accession>
<dbReference type="InterPro" id="IPR043146">
    <property type="entry name" value="Penicillin_amidase_N_B-knob"/>
</dbReference>
<dbReference type="Pfam" id="PF01804">
    <property type="entry name" value="Penicil_amidase"/>
    <property type="match status" value="1"/>
</dbReference>
<gene>
    <name evidence="4" type="ORF">ACFOSV_12485</name>
</gene>
<evidence type="ECO:0000256" key="1">
    <source>
        <dbReference type="ARBA" id="ARBA00006586"/>
    </source>
</evidence>
<dbReference type="SUPFAM" id="SSF56235">
    <property type="entry name" value="N-terminal nucleophile aminohydrolases (Ntn hydrolases)"/>
    <property type="match status" value="1"/>
</dbReference>
<dbReference type="PANTHER" id="PTHR34218:SF5">
    <property type="entry name" value="PENICILLIN ACYLASE FAMILY PROTEIN"/>
    <property type="match status" value="1"/>
</dbReference>
<evidence type="ECO:0000313" key="4">
    <source>
        <dbReference type="EMBL" id="MFC3881004.1"/>
    </source>
</evidence>
<keyword evidence="3" id="KW-0865">Zymogen</keyword>
<keyword evidence="2" id="KW-0378">Hydrolase</keyword>
<comment type="similarity">
    <text evidence="1">Belongs to the peptidase S45 family.</text>
</comment>
<dbReference type="InterPro" id="IPR014395">
    <property type="entry name" value="Pen/GL7ACA/AHL_acylase"/>
</dbReference>
<evidence type="ECO:0000256" key="2">
    <source>
        <dbReference type="ARBA" id="ARBA00022801"/>
    </source>
</evidence>
<dbReference type="InterPro" id="IPR002692">
    <property type="entry name" value="S45"/>
</dbReference>
<dbReference type="PIRSF" id="PIRSF001227">
    <property type="entry name" value="Pen_acylase"/>
    <property type="match status" value="1"/>
</dbReference>
<evidence type="ECO:0000256" key="3">
    <source>
        <dbReference type="ARBA" id="ARBA00023145"/>
    </source>
</evidence>
<dbReference type="CDD" id="cd03747">
    <property type="entry name" value="Ntn_PGA_like"/>
    <property type="match status" value="1"/>
</dbReference>
<proteinExistence type="inferred from homology"/>
<dbReference type="Proteomes" id="UP001595805">
    <property type="component" value="Unassembled WGS sequence"/>
</dbReference>
<comment type="caution">
    <text evidence="4">The sequence shown here is derived from an EMBL/GenBank/DDBJ whole genome shotgun (WGS) entry which is preliminary data.</text>
</comment>
<name>A0ABV8AUQ5_9BACT</name>
<dbReference type="Gene3D" id="1.10.439.10">
    <property type="entry name" value="Penicillin Amidohydrolase, domain 1"/>
    <property type="match status" value="1"/>
</dbReference>
<organism evidence="4 5">
    <name type="scientific">Algoriphagus namhaensis</name>
    <dbReference type="NCBI Taxonomy" id="915353"/>
    <lineage>
        <taxon>Bacteria</taxon>
        <taxon>Pseudomonadati</taxon>
        <taxon>Bacteroidota</taxon>
        <taxon>Cytophagia</taxon>
        <taxon>Cytophagales</taxon>
        <taxon>Cyclobacteriaceae</taxon>
        <taxon>Algoriphagus</taxon>
    </lineage>
</organism>
<sequence length="795" mass="89177">MKNVVLILGSLALIAVVGMLIFISAHSPQYKGDISLQGLDEEVEVLFDEYGVPHIYASNETDAYKTLGYVHAQDRLFQLEMMRRVGTGTLAEFLGADLLEIDQFFRTLGIPKHALESTEYWQNQPQSPWKLAAEAYIAGVNQFIQEGNLPMEYSLLGETPREFTINDVHAITGYMAFTFAMAVKTDPMLTKISKELGPDYLKSISVNTLPEHVFIPNFYPEKTDLDSTQSKSIIAMLDKLPVPLLEGSNSWVIAGSKSASGKVLFANDTHIGFSSPSVWYEAHIEYPGFRFYGNHLAGLPFGLVGHTEFHSIGLTMFENDDQDFFLEKLNPSNSNEIMIGNQGSPISSRIETIQVKEADAQEFEIKETIHGPILNPVVPEIAASTENPVSSWWVYTQEPTRALEATYKMAHAKSIDDVAQAAALIHAPGLNIMYGDAEGNIAWWAAARLPERNPASNSKIFRNGSDPDDQPAGWLPFTENPQSINPPWGYVVSANNQTDTLSNGTLVPGYYYPGDRYQRIAETIASRNDWTVEDLKTLQLETINTTHPKNVQVLLKAVSSDNFSEFEGLSEEISNWQGTHNLQDMAPTVYYKWLYHTLRLSMSDELGMEAFETYLETFTMIRSTPLFLNDPANLWWDDRNTEAIESKDEIIQAALNQTLAELETQFGENWKKWEWQKAIISVHPHPLGAQKPLDKLFNVETYPLEANAEAVNKLAFRLNGEGVYTVTSGPAMRILLDFENVESSLSVLPTGQSGNRFSPFYKDQANLFAKGKYRSQLMNRSDIEKSSENRLVLKP</sequence>
<dbReference type="Gene3D" id="3.60.20.10">
    <property type="entry name" value="Glutamine Phosphoribosylpyrophosphate, subunit 1, domain 1"/>
    <property type="match status" value="1"/>
</dbReference>
<dbReference type="InterPro" id="IPR043147">
    <property type="entry name" value="Penicillin_amidase_A-knob"/>
</dbReference>
<keyword evidence="5" id="KW-1185">Reference proteome</keyword>
<dbReference type="Gene3D" id="1.10.1400.10">
    <property type="match status" value="1"/>
</dbReference>
<reference evidence="5" key="1">
    <citation type="journal article" date="2019" name="Int. J. Syst. Evol. Microbiol.">
        <title>The Global Catalogue of Microorganisms (GCM) 10K type strain sequencing project: providing services to taxonomists for standard genome sequencing and annotation.</title>
        <authorList>
            <consortium name="The Broad Institute Genomics Platform"/>
            <consortium name="The Broad Institute Genome Sequencing Center for Infectious Disease"/>
            <person name="Wu L."/>
            <person name="Ma J."/>
        </authorList>
    </citation>
    <scope>NUCLEOTIDE SEQUENCE [LARGE SCALE GENOMIC DNA]</scope>
    <source>
        <strain evidence="5">CCUG 60523</strain>
    </source>
</reference>
<dbReference type="InterPro" id="IPR029055">
    <property type="entry name" value="Ntn_hydrolases_N"/>
</dbReference>
<dbReference type="Gene3D" id="2.30.120.10">
    <property type="match status" value="1"/>
</dbReference>
<dbReference type="PANTHER" id="PTHR34218">
    <property type="entry name" value="PEPTIDASE S45 PENICILLIN AMIDASE"/>
    <property type="match status" value="1"/>
</dbReference>
<dbReference type="RefSeq" id="WP_377906347.1">
    <property type="nucleotide sequence ID" value="NZ_JBHRZS010000007.1"/>
</dbReference>
<protein>
    <submittedName>
        <fullName evidence="4">Penicillin acylase family protein</fullName>
    </submittedName>
</protein>